<sequence length="58" mass="6710">MSNDDLTNALNAVNFAHQVFASPSSREEEELRHLLNAVRQRLQEMYDERDGNSAPEHR</sequence>
<comment type="caution">
    <text evidence="1">The sequence shown here is derived from an EMBL/GenBank/DDBJ whole genome shotgun (WGS) entry which is preliminary data.</text>
</comment>
<dbReference type="Proteomes" id="UP000251313">
    <property type="component" value="Unassembled WGS sequence"/>
</dbReference>
<evidence type="ECO:0000313" key="2">
    <source>
        <dbReference type="Proteomes" id="UP000251313"/>
    </source>
</evidence>
<gene>
    <name evidence="1" type="ORF">NCTC11967_01999</name>
</gene>
<protein>
    <submittedName>
        <fullName evidence="1">Uncharacterized protein</fullName>
    </submittedName>
</protein>
<name>A0AB38FVD8_9ENTR</name>
<dbReference type="EMBL" id="UAVL01000009">
    <property type="protein sequence ID" value="SQA62976.1"/>
    <property type="molecule type" value="Genomic_DNA"/>
</dbReference>
<evidence type="ECO:0000313" key="1">
    <source>
        <dbReference type="EMBL" id="SQA62976.1"/>
    </source>
</evidence>
<organism evidence="1 2">
    <name type="scientific">Yokenella regensburgei</name>
    <dbReference type="NCBI Taxonomy" id="158877"/>
    <lineage>
        <taxon>Bacteria</taxon>
        <taxon>Pseudomonadati</taxon>
        <taxon>Pseudomonadota</taxon>
        <taxon>Gammaproteobacteria</taxon>
        <taxon>Enterobacterales</taxon>
        <taxon>Enterobacteriaceae</taxon>
        <taxon>Yokenella</taxon>
    </lineage>
</organism>
<reference evidence="1 2" key="1">
    <citation type="submission" date="2018-06" db="EMBL/GenBank/DDBJ databases">
        <authorList>
            <consortium name="Pathogen Informatics"/>
            <person name="Doyle S."/>
        </authorList>
    </citation>
    <scope>NUCLEOTIDE SEQUENCE [LARGE SCALE GENOMIC DNA]</scope>
    <source>
        <strain evidence="1 2">NCTC11967</strain>
    </source>
</reference>
<accession>A0AB38FVD8</accession>
<dbReference type="AlphaFoldDB" id="A0AB38FVD8"/>
<proteinExistence type="predicted"/>